<name>A0A3A5MR47_9MICO</name>
<sequence>MKRLIASVVLVLAAFVLTGCAVADSGPVAGSSPTATAGAVTPTPTAEPAGLVVLDVRTPEEYAAGHLAGALNIDVKAADFDWLVSALPLDGEYVVHCQGGGRAATAVTRLAEFGFTDVTDAGSFDNATALTGLAVVTETPGAADIPAVGSDTPTAGCAETPAVE</sequence>
<dbReference type="PANTHER" id="PTHR45431:SF3">
    <property type="entry name" value="RHODANESE-LIKE DOMAIN-CONTAINING PROTEIN 15, CHLOROPLASTIC"/>
    <property type="match status" value="1"/>
</dbReference>
<dbReference type="AlphaFoldDB" id="A0A3A5MR47"/>
<proteinExistence type="predicted"/>
<evidence type="ECO:0000313" key="5">
    <source>
        <dbReference type="Proteomes" id="UP000272015"/>
    </source>
</evidence>
<keyword evidence="5" id="KW-1185">Reference proteome</keyword>
<dbReference type="SUPFAM" id="SSF52821">
    <property type="entry name" value="Rhodanese/Cell cycle control phosphatase"/>
    <property type="match status" value="1"/>
</dbReference>
<feature type="chain" id="PRO_5017411760" evidence="2">
    <location>
        <begin position="24"/>
        <end position="164"/>
    </location>
</feature>
<dbReference type="RefSeq" id="WP_119973158.1">
    <property type="nucleotide sequence ID" value="NZ_JBHSQA010000006.1"/>
</dbReference>
<dbReference type="EMBL" id="QZVS01000070">
    <property type="protein sequence ID" value="RJT89648.1"/>
    <property type="molecule type" value="Genomic_DNA"/>
</dbReference>
<dbReference type="InterPro" id="IPR001763">
    <property type="entry name" value="Rhodanese-like_dom"/>
</dbReference>
<protein>
    <submittedName>
        <fullName evidence="4">Rhodanese-like domain-containing protein</fullName>
    </submittedName>
</protein>
<evidence type="ECO:0000256" key="2">
    <source>
        <dbReference type="SAM" id="SignalP"/>
    </source>
</evidence>
<feature type="domain" description="Rhodanese" evidence="3">
    <location>
        <begin position="47"/>
        <end position="136"/>
    </location>
</feature>
<dbReference type="Gene3D" id="3.40.250.10">
    <property type="entry name" value="Rhodanese-like domain"/>
    <property type="match status" value="1"/>
</dbReference>
<accession>A0A3A5MR47</accession>
<evidence type="ECO:0000313" key="4">
    <source>
        <dbReference type="EMBL" id="RJT89648.1"/>
    </source>
</evidence>
<dbReference type="InterPro" id="IPR052367">
    <property type="entry name" value="Thiosulfate_ST/Rhodanese-like"/>
</dbReference>
<dbReference type="SMART" id="SM00450">
    <property type="entry name" value="RHOD"/>
    <property type="match status" value="1"/>
</dbReference>
<dbReference type="Proteomes" id="UP000272015">
    <property type="component" value="Unassembled WGS sequence"/>
</dbReference>
<dbReference type="PANTHER" id="PTHR45431">
    <property type="entry name" value="RHODANESE-LIKE DOMAIN-CONTAINING PROTEIN 15, CHLOROPLASTIC"/>
    <property type="match status" value="1"/>
</dbReference>
<evidence type="ECO:0000259" key="3">
    <source>
        <dbReference type="PROSITE" id="PS50206"/>
    </source>
</evidence>
<evidence type="ECO:0000256" key="1">
    <source>
        <dbReference type="SAM" id="MobiDB-lite"/>
    </source>
</evidence>
<feature type="signal peptide" evidence="2">
    <location>
        <begin position="1"/>
        <end position="23"/>
    </location>
</feature>
<dbReference type="CDD" id="cd00158">
    <property type="entry name" value="RHOD"/>
    <property type="match status" value="1"/>
</dbReference>
<gene>
    <name evidence="4" type="ORF">D6T64_06065</name>
</gene>
<comment type="caution">
    <text evidence="4">The sequence shown here is derived from an EMBL/GenBank/DDBJ whole genome shotgun (WGS) entry which is preliminary data.</text>
</comment>
<feature type="region of interest" description="Disordered" evidence="1">
    <location>
        <begin position="145"/>
        <end position="164"/>
    </location>
</feature>
<dbReference type="Pfam" id="PF00581">
    <property type="entry name" value="Rhodanese"/>
    <property type="match status" value="1"/>
</dbReference>
<dbReference type="OrthoDB" id="9800872at2"/>
<organism evidence="4 5">
    <name type="scientific">Cryobacterium melibiosiphilum</name>
    <dbReference type="NCBI Taxonomy" id="995039"/>
    <lineage>
        <taxon>Bacteria</taxon>
        <taxon>Bacillati</taxon>
        <taxon>Actinomycetota</taxon>
        <taxon>Actinomycetes</taxon>
        <taxon>Micrococcales</taxon>
        <taxon>Microbacteriaceae</taxon>
        <taxon>Cryobacterium</taxon>
    </lineage>
</organism>
<keyword evidence="2" id="KW-0732">Signal</keyword>
<dbReference type="PROSITE" id="PS50206">
    <property type="entry name" value="RHODANESE_3"/>
    <property type="match status" value="1"/>
</dbReference>
<dbReference type="PROSITE" id="PS51257">
    <property type="entry name" value="PROKAR_LIPOPROTEIN"/>
    <property type="match status" value="1"/>
</dbReference>
<dbReference type="InterPro" id="IPR036873">
    <property type="entry name" value="Rhodanese-like_dom_sf"/>
</dbReference>
<reference evidence="4 5" key="1">
    <citation type="submission" date="2018-09" db="EMBL/GenBank/DDBJ databases">
        <title>Novel species of Cryobacterium.</title>
        <authorList>
            <person name="Liu Q."/>
            <person name="Xin Y.-H."/>
        </authorList>
    </citation>
    <scope>NUCLEOTIDE SEQUENCE [LARGE SCALE GENOMIC DNA]</scope>
    <source>
        <strain evidence="4 5">Hh39</strain>
    </source>
</reference>